<keyword evidence="3" id="KW-1185">Reference proteome</keyword>
<comment type="caution">
    <text evidence="2">The sequence shown here is derived from an EMBL/GenBank/DDBJ whole genome shotgun (WGS) entry which is preliminary data.</text>
</comment>
<name>A0ABT6CJB1_9SPHN</name>
<reference evidence="2 3" key="1">
    <citation type="submission" date="2023-03" db="EMBL/GenBank/DDBJ databases">
        <title>Novosphingobium cyanobacteriorum sp. nov., isolated from a eutrophic reservoir during the Microcystis bloom period.</title>
        <authorList>
            <person name="Kang M."/>
            <person name="Le V."/>
            <person name="Ko S.-R."/>
            <person name="Lee S.-A."/>
            <person name="Ahn C.-Y."/>
        </authorList>
    </citation>
    <scope>NUCLEOTIDE SEQUENCE [LARGE SCALE GENOMIC DNA]</scope>
    <source>
        <strain evidence="2 3">HBC54</strain>
    </source>
</reference>
<dbReference type="RefSeq" id="WP_277278063.1">
    <property type="nucleotide sequence ID" value="NZ_JAROCY010000010.1"/>
</dbReference>
<evidence type="ECO:0000259" key="1">
    <source>
        <dbReference type="Pfam" id="PF07045"/>
    </source>
</evidence>
<dbReference type="PANTHER" id="PTHR40257:SF1">
    <property type="entry name" value="DUF1330 DOMAIN-CONTAINING PROTEIN"/>
    <property type="match status" value="1"/>
</dbReference>
<dbReference type="InterPro" id="IPR011008">
    <property type="entry name" value="Dimeric_a/b-barrel"/>
</dbReference>
<protein>
    <submittedName>
        <fullName evidence="2">DUF1330 domain-containing protein</fullName>
    </submittedName>
</protein>
<gene>
    <name evidence="2" type="ORF">POM99_11920</name>
</gene>
<evidence type="ECO:0000313" key="3">
    <source>
        <dbReference type="Proteomes" id="UP001222770"/>
    </source>
</evidence>
<feature type="domain" description="DUF1330" evidence="1">
    <location>
        <begin position="50"/>
        <end position="126"/>
    </location>
</feature>
<dbReference type="Gene3D" id="3.30.70.100">
    <property type="match status" value="1"/>
</dbReference>
<dbReference type="PANTHER" id="PTHR40257">
    <property type="match status" value="1"/>
</dbReference>
<sequence>MTSYIDPSRENFDRFKALPRDEPVEMLNLVRFKALASYPEGHELAGRGLTGAQAYAEYMRTIQPVLQRAGGEIAWRGQFGCVVTGPAEWEWDETFVMRYPSAAAFMGMVKDPDYAPVVVHRQAAVEDSRLVRFAPTGRFPLHA</sequence>
<evidence type="ECO:0000313" key="2">
    <source>
        <dbReference type="EMBL" id="MDF8333912.1"/>
    </source>
</evidence>
<proteinExistence type="predicted"/>
<dbReference type="Pfam" id="PF07045">
    <property type="entry name" value="DUF1330"/>
    <property type="match status" value="1"/>
</dbReference>
<dbReference type="EMBL" id="JAROCY010000010">
    <property type="protein sequence ID" value="MDF8333912.1"/>
    <property type="molecule type" value="Genomic_DNA"/>
</dbReference>
<dbReference type="SUPFAM" id="SSF54909">
    <property type="entry name" value="Dimeric alpha+beta barrel"/>
    <property type="match status" value="1"/>
</dbReference>
<dbReference type="Proteomes" id="UP001222770">
    <property type="component" value="Unassembled WGS sequence"/>
</dbReference>
<organism evidence="2 3">
    <name type="scientific">Novosphingobium cyanobacteriorum</name>
    <dbReference type="NCBI Taxonomy" id="3024215"/>
    <lineage>
        <taxon>Bacteria</taxon>
        <taxon>Pseudomonadati</taxon>
        <taxon>Pseudomonadota</taxon>
        <taxon>Alphaproteobacteria</taxon>
        <taxon>Sphingomonadales</taxon>
        <taxon>Sphingomonadaceae</taxon>
        <taxon>Novosphingobium</taxon>
    </lineage>
</organism>
<accession>A0ABT6CJB1</accession>
<dbReference type="InterPro" id="IPR010753">
    <property type="entry name" value="DUF1330"/>
</dbReference>